<organism evidence="7 8">
    <name type="scientific">Candidatus Dormiibacter inghamiae</name>
    <dbReference type="NCBI Taxonomy" id="3127013"/>
    <lineage>
        <taxon>Bacteria</taxon>
        <taxon>Bacillati</taxon>
        <taxon>Candidatus Dormiibacterota</taxon>
        <taxon>Candidatus Dormibacteria</taxon>
        <taxon>Candidatus Dormibacterales</taxon>
        <taxon>Candidatus Dormibacteraceae</taxon>
        <taxon>Candidatus Dormiibacter</taxon>
    </lineage>
</organism>
<evidence type="ECO:0000313" key="8">
    <source>
        <dbReference type="Proteomes" id="UP000620075"/>
    </source>
</evidence>
<feature type="domain" description="Amidohydrolase-related" evidence="6">
    <location>
        <begin position="50"/>
        <end position="424"/>
    </location>
</feature>
<sequence length="454" mass="49548">MPQLIVKGGTVLVNGNFVRCDIVADEGRVVALEEKAAGDAGTVIDATGKYVIPGVIDSHVHFREPGYTYKEDFQTGSAAAAAGGITMFMDMPNLEPPPNSVENYRKQRDLASAKAIVDFNHWGMPTIQDEIPKIAAEGALGFKFFMKSAHYPYDGPISISNNAGIMEAFKAISRTGLPCAVHPHDMQLWEFRLDQMVKSGRDGTGAWNEVTYGDEDVVETVAICTLALLAQATGLKLRILHIQGRPQVQVTRMLKAAGYGFIAETNPWAVFHIDPVAVRGDEHVAANWEALNDGTVDIIGSDHAPHTWEEHQKAMTTTLNSVVAGYPLCEHWLSLYLTEVNKGRLSLERFSKLASENVARHLGIYPRKGVIRVGSDADLVVLDMEQESVLGETYPVFSKIGFTPLAGHEVKGMPVHTISRGEVVMDHLQVVATPGRGQFVTHTKAEREELVGAV</sequence>
<dbReference type="InterPro" id="IPR032466">
    <property type="entry name" value="Metal_Hydrolase"/>
</dbReference>
<dbReference type="InterPro" id="IPR002195">
    <property type="entry name" value="Dihydroorotase_CS"/>
</dbReference>
<dbReference type="SUPFAM" id="SSF51338">
    <property type="entry name" value="Composite domain of metallo-dependent hydrolases"/>
    <property type="match status" value="1"/>
</dbReference>
<dbReference type="RefSeq" id="WP_338176153.1">
    <property type="nucleotide sequence ID" value="NZ_JAEKNQ010000008.1"/>
</dbReference>
<dbReference type="Gene3D" id="2.30.40.10">
    <property type="entry name" value="Urease, subunit C, domain 1"/>
    <property type="match status" value="1"/>
</dbReference>
<gene>
    <name evidence="7" type="ORF">JF888_01110</name>
</gene>
<evidence type="ECO:0000259" key="6">
    <source>
        <dbReference type="Pfam" id="PF01979"/>
    </source>
</evidence>
<comment type="cofactor">
    <cofactor evidence="1">
        <name>Zn(2+)</name>
        <dbReference type="ChEBI" id="CHEBI:29105"/>
    </cofactor>
</comment>
<proteinExistence type="inferred from homology"/>
<dbReference type="Proteomes" id="UP000620075">
    <property type="component" value="Unassembled WGS sequence"/>
</dbReference>
<dbReference type="SUPFAM" id="SSF51556">
    <property type="entry name" value="Metallo-dependent hydrolases"/>
    <property type="match status" value="1"/>
</dbReference>
<evidence type="ECO:0000256" key="5">
    <source>
        <dbReference type="ARBA" id="ARBA00022801"/>
    </source>
</evidence>
<comment type="caution">
    <text evidence="7">The sequence shown here is derived from an EMBL/GenBank/DDBJ whole genome shotgun (WGS) entry which is preliminary data.</text>
</comment>
<dbReference type="PANTHER" id="PTHR43668">
    <property type="entry name" value="ALLANTOINASE"/>
    <property type="match status" value="1"/>
</dbReference>
<dbReference type="AlphaFoldDB" id="A0A934NCC8"/>
<evidence type="ECO:0000313" key="7">
    <source>
        <dbReference type="EMBL" id="MBJ7601789.1"/>
    </source>
</evidence>
<comment type="similarity">
    <text evidence="3">Belongs to the metallo-dependent hydrolases superfamily. DHOase family. Class I DHOase subfamily.</text>
</comment>
<protein>
    <submittedName>
        <fullName evidence="7">Dihydroorotase family protein</fullName>
    </submittedName>
</protein>
<keyword evidence="5" id="KW-0378">Hydrolase</keyword>
<dbReference type="InterPro" id="IPR006680">
    <property type="entry name" value="Amidohydro-rel"/>
</dbReference>
<dbReference type="GO" id="GO:0005737">
    <property type="term" value="C:cytoplasm"/>
    <property type="evidence" value="ECO:0007669"/>
    <property type="project" value="TreeGrafter"/>
</dbReference>
<dbReference type="GO" id="GO:0046872">
    <property type="term" value="F:metal ion binding"/>
    <property type="evidence" value="ECO:0007669"/>
    <property type="project" value="UniProtKB-KW"/>
</dbReference>
<evidence type="ECO:0000256" key="2">
    <source>
        <dbReference type="ARBA" id="ARBA00002368"/>
    </source>
</evidence>
<reference evidence="7 8" key="1">
    <citation type="submission" date="2020-10" db="EMBL/GenBank/DDBJ databases">
        <title>Ca. Dormibacterota MAGs.</title>
        <authorList>
            <person name="Montgomery K."/>
        </authorList>
    </citation>
    <scope>NUCLEOTIDE SEQUENCE [LARGE SCALE GENOMIC DNA]</scope>
    <source>
        <strain evidence="7">SC8811_S16_3</strain>
    </source>
</reference>
<dbReference type="InterPro" id="IPR050138">
    <property type="entry name" value="DHOase/Allantoinase_Hydrolase"/>
</dbReference>
<dbReference type="PROSITE" id="PS00482">
    <property type="entry name" value="DIHYDROOROTASE_1"/>
    <property type="match status" value="1"/>
</dbReference>
<dbReference type="GO" id="GO:0006145">
    <property type="term" value="P:purine nucleobase catabolic process"/>
    <property type="evidence" value="ECO:0007669"/>
    <property type="project" value="TreeGrafter"/>
</dbReference>
<dbReference type="InterPro" id="IPR011059">
    <property type="entry name" value="Metal-dep_hydrolase_composite"/>
</dbReference>
<keyword evidence="4" id="KW-0479">Metal-binding</keyword>
<evidence type="ECO:0000256" key="3">
    <source>
        <dbReference type="ARBA" id="ARBA00010286"/>
    </source>
</evidence>
<comment type="function">
    <text evidence="2">Catalyzes the reversible cyclization of carbamoyl aspartate to dihydroorotate.</text>
</comment>
<accession>A0A934NCC8</accession>
<dbReference type="Pfam" id="PF01979">
    <property type="entry name" value="Amidohydro_1"/>
    <property type="match status" value="1"/>
</dbReference>
<name>A0A934NCC8_9BACT</name>
<dbReference type="GO" id="GO:0004038">
    <property type="term" value="F:allantoinase activity"/>
    <property type="evidence" value="ECO:0007669"/>
    <property type="project" value="TreeGrafter"/>
</dbReference>
<evidence type="ECO:0000256" key="1">
    <source>
        <dbReference type="ARBA" id="ARBA00001947"/>
    </source>
</evidence>
<evidence type="ECO:0000256" key="4">
    <source>
        <dbReference type="ARBA" id="ARBA00022723"/>
    </source>
</evidence>
<dbReference type="PANTHER" id="PTHR43668:SF2">
    <property type="entry name" value="ALLANTOINASE"/>
    <property type="match status" value="1"/>
</dbReference>
<dbReference type="EMBL" id="JAEKNQ010000008">
    <property type="protein sequence ID" value="MBJ7601789.1"/>
    <property type="molecule type" value="Genomic_DNA"/>
</dbReference>
<dbReference type="Gene3D" id="3.20.20.140">
    <property type="entry name" value="Metal-dependent hydrolases"/>
    <property type="match status" value="1"/>
</dbReference>